<feature type="compositionally biased region" description="Acidic residues" evidence="1">
    <location>
        <begin position="24"/>
        <end position="33"/>
    </location>
</feature>
<dbReference type="RefSeq" id="WP_143039586.1">
    <property type="nucleotide sequence ID" value="NZ_FNTI01000001.1"/>
</dbReference>
<name>A0A1M7L874_9BRAD</name>
<reference evidence="2 3" key="1">
    <citation type="submission" date="2016-10" db="EMBL/GenBank/DDBJ databases">
        <authorList>
            <person name="de Groot N.N."/>
        </authorList>
    </citation>
    <scope>NUCLEOTIDE SEQUENCE [LARGE SCALE GENOMIC DNA]</scope>
    <source>
        <strain evidence="2 3">GAS522</strain>
    </source>
</reference>
<feature type="region of interest" description="Disordered" evidence="1">
    <location>
        <begin position="1"/>
        <end position="33"/>
    </location>
</feature>
<organism evidence="2 3">
    <name type="scientific">Bradyrhizobium lablabi</name>
    <dbReference type="NCBI Taxonomy" id="722472"/>
    <lineage>
        <taxon>Bacteria</taxon>
        <taxon>Pseudomonadati</taxon>
        <taxon>Pseudomonadota</taxon>
        <taxon>Alphaproteobacteria</taxon>
        <taxon>Hyphomicrobiales</taxon>
        <taxon>Nitrobacteraceae</taxon>
        <taxon>Bradyrhizobium</taxon>
    </lineage>
</organism>
<accession>A0A1M7L874</accession>
<proteinExistence type="predicted"/>
<evidence type="ECO:0000256" key="1">
    <source>
        <dbReference type="SAM" id="MobiDB-lite"/>
    </source>
</evidence>
<evidence type="ECO:0000313" key="3">
    <source>
        <dbReference type="Proteomes" id="UP000183208"/>
    </source>
</evidence>
<gene>
    <name evidence="2" type="ORF">SAMN05444171_0645</name>
</gene>
<sequence length="63" mass="6846">MGKAYFLSGDAGQPVDSPSVHDDDGWDAEVSSETESLLEENARLRALVVQLSTLVLKNVVEQK</sequence>
<dbReference type="Proteomes" id="UP000183208">
    <property type="component" value="Unassembled WGS sequence"/>
</dbReference>
<dbReference type="AlphaFoldDB" id="A0A1M7L874"/>
<evidence type="ECO:0000313" key="2">
    <source>
        <dbReference type="EMBL" id="SEC09390.1"/>
    </source>
</evidence>
<protein>
    <submittedName>
        <fullName evidence="2">Uncharacterized protein</fullName>
    </submittedName>
</protein>
<dbReference type="EMBL" id="FNTI01000001">
    <property type="protein sequence ID" value="SEC09390.1"/>
    <property type="molecule type" value="Genomic_DNA"/>
</dbReference>